<keyword evidence="1" id="KW-1133">Transmembrane helix</keyword>
<organism evidence="2 3">
    <name type="scientific">Eumeta variegata</name>
    <name type="common">Bagworm moth</name>
    <name type="synonym">Eumeta japonica</name>
    <dbReference type="NCBI Taxonomy" id="151549"/>
    <lineage>
        <taxon>Eukaryota</taxon>
        <taxon>Metazoa</taxon>
        <taxon>Ecdysozoa</taxon>
        <taxon>Arthropoda</taxon>
        <taxon>Hexapoda</taxon>
        <taxon>Insecta</taxon>
        <taxon>Pterygota</taxon>
        <taxon>Neoptera</taxon>
        <taxon>Endopterygota</taxon>
        <taxon>Lepidoptera</taxon>
        <taxon>Glossata</taxon>
        <taxon>Ditrysia</taxon>
        <taxon>Tineoidea</taxon>
        <taxon>Psychidae</taxon>
        <taxon>Oiketicinae</taxon>
        <taxon>Eumeta</taxon>
    </lineage>
</organism>
<accession>A0A4C1TU36</accession>
<dbReference type="AlphaFoldDB" id="A0A4C1TU36"/>
<keyword evidence="1" id="KW-0472">Membrane</keyword>
<protein>
    <submittedName>
        <fullName evidence="2">Uncharacterized protein</fullName>
    </submittedName>
</protein>
<proteinExistence type="predicted"/>
<dbReference type="EMBL" id="BGZK01000087">
    <property type="protein sequence ID" value="GBP17510.1"/>
    <property type="molecule type" value="Genomic_DNA"/>
</dbReference>
<evidence type="ECO:0000313" key="3">
    <source>
        <dbReference type="Proteomes" id="UP000299102"/>
    </source>
</evidence>
<keyword evidence="3" id="KW-1185">Reference proteome</keyword>
<gene>
    <name evidence="2" type="ORF">EVAR_8857_1</name>
</gene>
<comment type="caution">
    <text evidence="2">The sequence shown here is derived from an EMBL/GenBank/DDBJ whole genome shotgun (WGS) entry which is preliminary data.</text>
</comment>
<keyword evidence="1" id="KW-0812">Transmembrane</keyword>
<dbReference type="Proteomes" id="UP000299102">
    <property type="component" value="Unassembled WGS sequence"/>
</dbReference>
<evidence type="ECO:0000256" key="1">
    <source>
        <dbReference type="SAM" id="Phobius"/>
    </source>
</evidence>
<feature type="transmembrane region" description="Helical" evidence="1">
    <location>
        <begin position="12"/>
        <end position="30"/>
    </location>
</feature>
<evidence type="ECO:0000313" key="2">
    <source>
        <dbReference type="EMBL" id="GBP17510.1"/>
    </source>
</evidence>
<reference evidence="2 3" key="1">
    <citation type="journal article" date="2019" name="Commun. Biol.">
        <title>The bagworm genome reveals a unique fibroin gene that provides high tensile strength.</title>
        <authorList>
            <person name="Kono N."/>
            <person name="Nakamura H."/>
            <person name="Ohtoshi R."/>
            <person name="Tomita M."/>
            <person name="Numata K."/>
            <person name="Arakawa K."/>
        </authorList>
    </citation>
    <scope>NUCLEOTIDE SEQUENCE [LARGE SCALE GENOMIC DNA]</scope>
</reference>
<sequence>MPAKQKSVHKFVGNCIILLASAGGGGGAFVRQMGSRNKGPIADEYGPIPITVLIWPLRTDNGPLIMLVVISWEPGRHRSTIACYDNNHRPRPAPHRGFASNQYPKCFDSSYQIQFYKVNYAPVPSGADPRRRGALLGSILLTWWVRLLSWS</sequence>
<name>A0A4C1TU36_EUMVA</name>